<dbReference type="EMBL" id="JAGJCF010000009">
    <property type="protein sequence ID" value="MBP0616517.1"/>
    <property type="molecule type" value="Genomic_DNA"/>
</dbReference>
<evidence type="ECO:0000256" key="2">
    <source>
        <dbReference type="ARBA" id="ARBA00009695"/>
    </source>
</evidence>
<dbReference type="InterPro" id="IPR053924">
    <property type="entry name" value="RecX_HTH_2nd"/>
</dbReference>
<comment type="subcellular location">
    <subcellularLocation>
        <location evidence="1">Cytoplasm</location>
    </subcellularLocation>
</comment>
<keyword evidence="7" id="KW-1185">Reference proteome</keyword>
<keyword evidence="4" id="KW-0963">Cytoplasm</keyword>
<evidence type="ECO:0000256" key="3">
    <source>
        <dbReference type="ARBA" id="ARBA00018111"/>
    </source>
</evidence>
<proteinExistence type="inferred from homology"/>
<dbReference type="InterPro" id="IPR036388">
    <property type="entry name" value="WH-like_DNA-bd_sf"/>
</dbReference>
<dbReference type="Proteomes" id="UP000678276">
    <property type="component" value="Unassembled WGS sequence"/>
</dbReference>
<evidence type="ECO:0000313" key="7">
    <source>
        <dbReference type="Proteomes" id="UP000678276"/>
    </source>
</evidence>
<feature type="domain" description="RecX second three-helical" evidence="5">
    <location>
        <begin position="74"/>
        <end position="114"/>
    </location>
</feature>
<name>A0ABS4BIC8_9HYPH</name>
<dbReference type="Pfam" id="PF02631">
    <property type="entry name" value="RecX_HTH2"/>
    <property type="match status" value="1"/>
</dbReference>
<comment type="caution">
    <text evidence="6">The sequence shown here is derived from an EMBL/GenBank/DDBJ whole genome shotgun (WGS) entry which is preliminary data.</text>
</comment>
<dbReference type="Gene3D" id="1.10.10.10">
    <property type="entry name" value="Winged helix-like DNA-binding domain superfamily/Winged helix DNA-binding domain"/>
    <property type="match status" value="1"/>
</dbReference>
<gene>
    <name evidence="6" type="ORF">J6595_13090</name>
</gene>
<protein>
    <recommendedName>
        <fullName evidence="3">Regulatory protein RecX</fullName>
    </recommendedName>
</protein>
<accession>A0ABS4BIC8</accession>
<dbReference type="RefSeq" id="WP_209595014.1">
    <property type="nucleotide sequence ID" value="NZ_JAGJCF010000009.1"/>
</dbReference>
<sequence length="182" mass="20149">MANKPVKTKPVSADWLMRAGAHYLERYATSSQNLRKVLRRKVLRRALALGEAPEAHEPLVETTVARFVELGLVDDQAYAEARVASLRRRGTSRAMTAAKLIEKGLPREIVDATLAADETEEEAAAMAYARRRRFGPYRSPGRGDRRDKEIAAMIRAGFSMRLAIAAVDAEPDVTEKPSFGPD</sequence>
<evidence type="ECO:0000256" key="4">
    <source>
        <dbReference type="ARBA" id="ARBA00022490"/>
    </source>
</evidence>
<organism evidence="6 7">
    <name type="scientific">Jiella mangrovi</name>
    <dbReference type="NCBI Taxonomy" id="2821407"/>
    <lineage>
        <taxon>Bacteria</taxon>
        <taxon>Pseudomonadati</taxon>
        <taxon>Pseudomonadota</taxon>
        <taxon>Alphaproteobacteria</taxon>
        <taxon>Hyphomicrobiales</taxon>
        <taxon>Aurantimonadaceae</taxon>
        <taxon>Jiella</taxon>
    </lineage>
</organism>
<evidence type="ECO:0000259" key="5">
    <source>
        <dbReference type="Pfam" id="PF02631"/>
    </source>
</evidence>
<evidence type="ECO:0000256" key="1">
    <source>
        <dbReference type="ARBA" id="ARBA00004496"/>
    </source>
</evidence>
<evidence type="ECO:0000313" key="6">
    <source>
        <dbReference type="EMBL" id="MBP0616517.1"/>
    </source>
</evidence>
<comment type="similarity">
    <text evidence="2">Belongs to the RecX family.</text>
</comment>
<reference evidence="6 7" key="1">
    <citation type="submission" date="2021-04" db="EMBL/GenBank/DDBJ databases">
        <title>Whole genome sequence of Jiella sp. KSK16Y-1.</title>
        <authorList>
            <person name="Tuo L."/>
        </authorList>
    </citation>
    <scope>NUCLEOTIDE SEQUENCE [LARGE SCALE GENOMIC DNA]</scope>
    <source>
        <strain evidence="6 7">KSK16Y-1</strain>
    </source>
</reference>